<gene>
    <name evidence="1" type="ORF">DSO57_1035372</name>
</gene>
<proteinExistence type="predicted"/>
<reference evidence="1" key="1">
    <citation type="submission" date="2022-04" db="EMBL/GenBank/DDBJ databases">
        <title>Genome of the entomopathogenic fungus Entomophthora muscae.</title>
        <authorList>
            <person name="Elya C."/>
            <person name="Lovett B.R."/>
            <person name="Lee E."/>
            <person name="Macias A.M."/>
            <person name="Hajek A.E."/>
            <person name="De Bivort B.L."/>
            <person name="Kasson M.T."/>
            <person name="De Fine Licht H.H."/>
            <person name="Stajich J.E."/>
        </authorList>
    </citation>
    <scope>NUCLEOTIDE SEQUENCE</scope>
    <source>
        <strain evidence="1">Berkeley</strain>
    </source>
</reference>
<organism evidence="1 2">
    <name type="scientific">Entomophthora muscae</name>
    <dbReference type="NCBI Taxonomy" id="34485"/>
    <lineage>
        <taxon>Eukaryota</taxon>
        <taxon>Fungi</taxon>
        <taxon>Fungi incertae sedis</taxon>
        <taxon>Zoopagomycota</taxon>
        <taxon>Entomophthoromycotina</taxon>
        <taxon>Entomophthoromycetes</taxon>
        <taxon>Entomophthorales</taxon>
        <taxon>Entomophthoraceae</taxon>
        <taxon>Entomophthora</taxon>
    </lineage>
</organism>
<name>A0ACC2U9N7_9FUNG</name>
<dbReference type="EMBL" id="QTSX02001021">
    <property type="protein sequence ID" value="KAJ9083371.1"/>
    <property type="molecule type" value="Genomic_DNA"/>
</dbReference>
<accession>A0ACC2U9N7</accession>
<sequence>MPVPHFTAASSTPIFPTVQVAAPAIKPTLAIPAQTCQVLGRLPLLALQSGHSVSATSHALPELAYQHPSCPSSSHSARNNPSQLGSKRIQKPLPKLTKLTKLLIRNGSQQLHKISRV</sequence>
<protein>
    <submittedName>
        <fullName evidence="1">Uncharacterized protein</fullName>
    </submittedName>
</protein>
<evidence type="ECO:0000313" key="1">
    <source>
        <dbReference type="EMBL" id="KAJ9083371.1"/>
    </source>
</evidence>
<comment type="caution">
    <text evidence="1">The sequence shown here is derived from an EMBL/GenBank/DDBJ whole genome shotgun (WGS) entry which is preliminary data.</text>
</comment>
<keyword evidence="2" id="KW-1185">Reference proteome</keyword>
<evidence type="ECO:0000313" key="2">
    <source>
        <dbReference type="Proteomes" id="UP001165960"/>
    </source>
</evidence>
<dbReference type="Proteomes" id="UP001165960">
    <property type="component" value="Unassembled WGS sequence"/>
</dbReference>